<organism evidence="3 4">
    <name type="scientific">Hyaloscypha bicolor E</name>
    <dbReference type="NCBI Taxonomy" id="1095630"/>
    <lineage>
        <taxon>Eukaryota</taxon>
        <taxon>Fungi</taxon>
        <taxon>Dikarya</taxon>
        <taxon>Ascomycota</taxon>
        <taxon>Pezizomycotina</taxon>
        <taxon>Leotiomycetes</taxon>
        <taxon>Helotiales</taxon>
        <taxon>Hyaloscyphaceae</taxon>
        <taxon>Hyaloscypha</taxon>
        <taxon>Hyaloscypha bicolor</taxon>
    </lineage>
</organism>
<keyword evidence="2" id="KW-0732">Signal</keyword>
<evidence type="ECO:0008006" key="5">
    <source>
        <dbReference type="Google" id="ProtNLM"/>
    </source>
</evidence>
<dbReference type="EMBL" id="KZ613920">
    <property type="protein sequence ID" value="PMD49620.1"/>
    <property type="molecule type" value="Genomic_DNA"/>
</dbReference>
<dbReference type="AlphaFoldDB" id="A0A2J6SFU0"/>
<keyword evidence="4" id="KW-1185">Reference proteome</keyword>
<sequence>MKTTLFLLVPLLSLTLAQTTTTPPCVASCEKTSAASSTCNGNETGAALDQCTCDSLIGTSLITCIQACPSSEISVFAAGVPALCRGTLFPGVTVSSSSDGAAPTTSSGGSGSGATTTSSGSPSSTASPSSSSTAKSGGGTGAAVQGKVLDISLVAAFMGGVFTLLML</sequence>
<feature type="signal peptide" evidence="2">
    <location>
        <begin position="1"/>
        <end position="17"/>
    </location>
</feature>
<feature type="region of interest" description="Disordered" evidence="1">
    <location>
        <begin position="95"/>
        <end position="138"/>
    </location>
</feature>
<feature type="compositionally biased region" description="Low complexity" evidence="1">
    <location>
        <begin position="95"/>
        <end position="135"/>
    </location>
</feature>
<name>A0A2J6SFU0_9HELO</name>
<proteinExistence type="predicted"/>
<dbReference type="RefSeq" id="XP_024726524.1">
    <property type="nucleotide sequence ID" value="XM_024882148.1"/>
</dbReference>
<dbReference type="InParanoid" id="A0A2J6SFU0"/>
<evidence type="ECO:0000256" key="2">
    <source>
        <dbReference type="SAM" id="SignalP"/>
    </source>
</evidence>
<feature type="chain" id="PRO_5014423018" description="Extracellular membrane protein CFEM domain-containing protein" evidence="2">
    <location>
        <begin position="18"/>
        <end position="167"/>
    </location>
</feature>
<evidence type="ECO:0000313" key="3">
    <source>
        <dbReference type="EMBL" id="PMD49620.1"/>
    </source>
</evidence>
<reference evidence="3 4" key="1">
    <citation type="submission" date="2016-04" db="EMBL/GenBank/DDBJ databases">
        <title>A degradative enzymes factory behind the ericoid mycorrhizal symbiosis.</title>
        <authorList>
            <consortium name="DOE Joint Genome Institute"/>
            <person name="Martino E."/>
            <person name="Morin E."/>
            <person name="Grelet G."/>
            <person name="Kuo A."/>
            <person name="Kohler A."/>
            <person name="Daghino S."/>
            <person name="Barry K."/>
            <person name="Choi C."/>
            <person name="Cichocki N."/>
            <person name="Clum A."/>
            <person name="Copeland A."/>
            <person name="Hainaut M."/>
            <person name="Haridas S."/>
            <person name="Labutti K."/>
            <person name="Lindquist E."/>
            <person name="Lipzen A."/>
            <person name="Khouja H.-R."/>
            <person name="Murat C."/>
            <person name="Ohm R."/>
            <person name="Olson A."/>
            <person name="Spatafora J."/>
            <person name="Veneault-Fourrey C."/>
            <person name="Henrissat B."/>
            <person name="Grigoriev I."/>
            <person name="Martin F."/>
            <person name="Perotto S."/>
        </authorList>
    </citation>
    <scope>NUCLEOTIDE SEQUENCE [LARGE SCALE GENOMIC DNA]</scope>
    <source>
        <strain evidence="3 4">E</strain>
    </source>
</reference>
<dbReference type="Proteomes" id="UP000235371">
    <property type="component" value="Unassembled WGS sequence"/>
</dbReference>
<gene>
    <name evidence="3" type="ORF">K444DRAFT_622693</name>
</gene>
<protein>
    <recommendedName>
        <fullName evidence="5">Extracellular membrane protein CFEM domain-containing protein</fullName>
    </recommendedName>
</protein>
<dbReference type="OrthoDB" id="3562634at2759"/>
<evidence type="ECO:0000313" key="4">
    <source>
        <dbReference type="Proteomes" id="UP000235371"/>
    </source>
</evidence>
<evidence type="ECO:0000256" key="1">
    <source>
        <dbReference type="SAM" id="MobiDB-lite"/>
    </source>
</evidence>
<accession>A0A2J6SFU0</accession>
<dbReference type="GeneID" id="36590225"/>